<dbReference type="RefSeq" id="WP_170054782.1">
    <property type="nucleotide sequence ID" value="NZ_JABBKX010000005.1"/>
</dbReference>
<name>A0A848EDH0_9PROT</name>
<evidence type="ECO:0000313" key="1">
    <source>
        <dbReference type="EMBL" id="NMJ42541.1"/>
    </source>
</evidence>
<dbReference type="EMBL" id="JABBKX010000005">
    <property type="protein sequence ID" value="NMJ42541.1"/>
    <property type="molecule type" value="Genomic_DNA"/>
</dbReference>
<gene>
    <name evidence="1" type="ORF">GWK16_14940</name>
</gene>
<sequence>MPRLPWPLVGRRSVLAAPLLLADCATGIGEPLPGPPRARVVLFRGIAEISTGLDDFARHLRDAGYSASVHSHLAGDQVAERLLTLARQNRLPRPLCIGGHSLGADTAIDLCGELYAARLVTDGLFTLDPVLVGTVPPGPRRVTNFYQAGNGFGRPLAPRPGFDGAIENINLAEVPRLGHFNMDASARIQHDIVDRINALRRA</sequence>
<dbReference type="AlphaFoldDB" id="A0A848EDH0"/>
<evidence type="ECO:0000313" key="2">
    <source>
        <dbReference type="Proteomes" id="UP000548582"/>
    </source>
</evidence>
<dbReference type="Proteomes" id="UP000548582">
    <property type="component" value="Unassembled WGS sequence"/>
</dbReference>
<dbReference type="InterPro" id="IPR029058">
    <property type="entry name" value="AB_hydrolase_fold"/>
</dbReference>
<keyword evidence="2" id="KW-1185">Reference proteome</keyword>
<accession>A0A848EDH0</accession>
<comment type="caution">
    <text evidence="1">The sequence shown here is derived from an EMBL/GenBank/DDBJ whole genome shotgun (WGS) entry which is preliminary data.</text>
</comment>
<dbReference type="Gene3D" id="3.40.50.1820">
    <property type="entry name" value="alpha/beta hydrolase"/>
    <property type="match status" value="1"/>
</dbReference>
<protein>
    <submittedName>
        <fullName evidence="1">Lipase family protein</fullName>
    </submittedName>
</protein>
<organism evidence="1 2">
    <name type="scientific">Neoroseomonas marina</name>
    <dbReference type="NCBI Taxonomy" id="1232220"/>
    <lineage>
        <taxon>Bacteria</taxon>
        <taxon>Pseudomonadati</taxon>
        <taxon>Pseudomonadota</taxon>
        <taxon>Alphaproteobacteria</taxon>
        <taxon>Acetobacterales</taxon>
        <taxon>Acetobacteraceae</taxon>
        <taxon>Neoroseomonas</taxon>
    </lineage>
</organism>
<dbReference type="SUPFAM" id="SSF53474">
    <property type="entry name" value="alpha/beta-Hydrolases"/>
    <property type="match status" value="1"/>
</dbReference>
<reference evidence="1 2" key="1">
    <citation type="submission" date="2020-03" db="EMBL/GenBank/DDBJ databases">
        <authorList>
            <person name="Sun Q."/>
        </authorList>
    </citation>
    <scope>NUCLEOTIDE SEQUENCE [LARGE SCALE GENOMIC DNA]</scope>
    <source>
        <strain evidence="1 2">JC162</strain>
    </source>
</reference>
<proteinExistence type="predicted"/>